<dbReference type="InterPro" id="IPR037018">
    <property type="entry name" value="GH65_N"/>
</dbReference>
<keyword evidence="8" id="KW-1185">Reference proteome</keyword>
<feature type="domain" description="Glycosyl hydrolase 94 supersandwich" evidence="4">
    <location>
        <begin position="2110"/>
        <end position="2380"/>
    </location>
</feature>
<dbReference type="Gene3D" id="1.50.10.10">
    <property type="match status" value="1"/>
</dbReference>
<feature type="transmembrane region" description="Helical" evidence="3">
    <location>
        <begin position="942"/>
        <end position="961"/>
    </location>
</feature>
<dbReference type="Proteomes" id="UP000076603">
    <property type="component" value="Unassembled WGS sequence"/>
</dbReference>
<dbReference type="RefSeq" id="WP_066617025.1">
    <property type="nucleotide sequence ID" value="NZ_FQXL01000015.1"/>
</dbReference>
<dbReference type="InterPro" id="IPR052047">
    <property type="entry name" value="GH94_Enzymes"/>
</dbReference>
<dbReference type="GO" id="GO:0016757">
    <property type="term" value="F:glycosyltransferase activity"/>
    <property type="evidence" value="ECO:0007669"/>
    <property type="project" value="UniProtKB-KW"/>
</dbReference>
<dbReference type="PATRIC" id="fig|1121326.3.peg.315"/>
<dbReference type="InterPro" id="IPR019282">
    <property type="entry name" value="Glycoamylase-like_cons_dom"/>
</dbReference>
<feature type="domain" description="Glycosyl hydrolase 94 supersandwich" evidence="4">
    <location>
        <begin position="1598"/>
        <end position="1874"/>
    </location>
</feature>
<dbReference type="InterPro" id="IPR033432">
    <property type="entry name" value="GH94_catalytic"/>
</dbReference>
<accession>A0A162U1C8</accession>
<dbReference type="Pfam" id="PF10091">
    <property type="entry name" value="Glycoamylase"/>
    <property type="match status" value="1"/>
</dbReference>
<evidence type="ECO:0000256" key="2">
    <source>
        <dbReference type="ARBA" id="ARBA00022679"/>
    </source>
</evidence>
<feature type="transmembrane region" description="Helical" evidence="3">
    <location>
        <begin position="890"/>
        <end position="913"/>
    </location>
</feature>
<dbReference type="InterPro" id="IPR012341">
    <property type="entry name" value="6hp_glycosidase-like_sf"/>
</dbReference>
<evidence type="ECO:0000256" key="1">
    <source>
        <dbReference type="ARBA" id="ARBA00022676"/>
    </source>
</evidence>
<dbReference type="EMBL" id="LWAE01000001">
    <property type="protein sequence ID" value="KZL93314.1"/>
    <property type="molecule type" value="Genomic_DNA"/>
</dbReference>
<feature type="domain" description="Glycoamylase-like" evidence="5">
    <location>
        <begin position="1346"/>
        <end position="1559"/>
    </location>
</feature>
<dbReference type="InterPro" id="IPR037824">
    <property type="entry name" value="GH94N_2_NdvB"/>
</dbReference>
<dbReference type="OrthoDB" id="9769991at2"/>
<dbReference type="Gene3D" id="2.60.420.10">
    <property type="entry name" value="Maltose phosphorylase, domain 3"/>
    <property type="match status" value="1"/>
</dbReference>
<dbReference type="EC" id="2.4.1.280" evidence="7"/>
<dbReference type="STRING" id="1121326.CLMAG_03370"/>
<dbReference type="CDD" id="cd11756">
    <property type="entry name" value="GH94N_ChvB_NdvB_1_like"/>
    <property type="match status" value="1"/>
</dbReference>
<reference evidence="7 8" key="1">
    <citation type="submission" date="2016-04" db="EMBL/GenBank/DDBJ databases">
        <title>Genome sequence of Clostridium magnum DSM 2767.</title>
        <authorList>
            <person name="Poehlein A."/>
            <person name="Uhlig R."/>
            <person name="Fischer R."/>
            <person name="Bahl H."/>
            <person name="Daniel R."/>
        </authorList>
    </citation>
    <scope>NUCLEOTIDE SEQUENCE [LARGE SCALE GENOMIC DNA]</scope>
    <source>
        <strain evidence="7 8">DSM 2767</strain>
    </source>
</reference>
<feature type="transmembrane region" description="Helical" evidence="3">
    <location>
        <begin position="454"/>
        <end position="478"/>
    </location>
</feature>
<gene>
    <name evidence="7" type="primary">chbP</name>
    <name evidence="7" type="ORF">CLMAG_03370</name>
</gene>
<dbReference type="InterPro" id="IPR010383">
    <property type="entry name" value="Glyco_hydrolase_94_b-supersand"/>
</dbReference>
<evidence type="ECO:0000259" key="6">
    <source>
        <dbReference type="Pfam" id="PF17167"/>
    </source>
</evidence>
<dbReference type="SUPFAM" id="SSF48208">
    <property type="entry name" value="Six-hairpin glycosidases"/>
    <property type="match status" value="1"/>
</dbReference>
<feature type="transmembrane region" description="Helical" evidence="3">
    <location>
        <begin position="848"/>
        <end position="869"/>
    </location>
</feature>
<evidence type="ECO:0000313" key="7">
    <source>
        <dbReference type="EMBL" id="KZL93314.1"/>
    </source>
</evidence>
<dbReference type="Gene3D" id="1.50.10.140">
    <property type="match status" value="2"/>
</dbReference>
<dbReference type="SUPFAM" id="SSF74650">
    <property type="entry name" value="Galactose mutarotase-like"/>
    <property type="match status" value="2"/>
</dbReference>
<dbReference type="CDD" id="cd11753">
    <property type="entry name" value="GH94N_ChvB_NdvB_2_like"/>
    <property type="match status" value="1"/>
</dbReference>
<keyword evidence="3" id="KW-0472">Membrane</keyword>
<proteinExistence type="predicted"/>
<dbReference type="Gene3D" id="2.70.98.40">
    <property type="entry name" value="Glycoside hydrolase, family 65, N-terminal domain"/>
    <property type="match status" value="2"/>
</dbReference>
<keyword evidence="3" id="KW-0812">Transmembrane</keyword>
<dbReference type="GO" id="GO:0030246">
    <property type="term" value="F:carbohydrate binding"/>
    <property type="evidence" value="ECO:0007669"/>
    <property type="project" value="InterPro"/>
</dbReference>
<dbReference type="InterPro" id="IPR011013">
    <property type="entry name" value="Gal_mutarotase_sf_dom"/>
</dbReference>
<dbReference type="GO" id="GO:0005975">
    <property type="term" value="P:carbohydrate metabolic process"/>
    <property type="evidence" value="ECO:0007669"/>
    <property type="project" value="InterPro"/>
</dbReference>
<comment type="caution">
    <text evidence="7">The sequence shown here is derived from an EMBL/GenBank/DDBJ whole genome shotgun (WGS) entry which is preliminary data.</text>
</comment>
<evidence type="ECO:0000259" key="5">
    <source>
        <dbReference type="Pfam" id="PF10091"/>
    </source>
</evidence>
<feature type="transmembrane region" description="Helical" evidence="3">
    <location>
        <begin position="968"/>
        <end position="986"/>
    </location>
</feature>
<sequence length="2889" mass="331927">MPYYIMVSMVLVLIIFFLMFSNKADADEENIMDDVPILNVSRDELEKHALEISNYEAVTKRGNCRRMLVRSLDTSYRKILKGHDYVEREVRNKKELLQASEWLLDNLYIIQREYKDIKSNMPETYYKNLPVMRKGILKGYPRIYYIAVELVSHTDGRVDEELLATFINAYQKNKILTSGELWAFPIMIRIALIQNISKITERIVLVQKARRKGDEIAERIIDAFNNEKVTEEINKLSEEKIIFSTTCVERLLKVLRDNGVENPIVYKWIDNLLDKQETNTETLINIEHHKQSSYQISIGNSITGIREIAAANWKENFEKLSYVEKVLRQDPSHIYENMDFKSRDYYRHRLEKLSKYVNAPEAFIAKKAIECAEEALESKESQEFEKHVGYYIIDDGVECLKSKIDFKQKGFPGITSAFIKGNVSLYTGTIVLGTIILTSLIIGTSLINDNNPVLWKYVVIAISLIIPCSEIIISIFNWSINRLIDPRFIPKIEFKRGITEEFSTVVVIPTLLNNVERVKSLVDDMEVYYLANKENNTYFALLGDFKDSNQEHEDNDKLIIKTALKLIEDLNKKYCKDTKEIFYFFCRHRKFNEKEGIWLGWERKRGKLEEFNTLLRGSKNTSYDVISGDIKNLYTVKYVITLDADTQLPMGSARKLIGAMAHVLNRPYVDSKRKIVLRGHGLMQPRVSVGNLSANKTMFSKIFSGETGLDMYTTSISDVYEDLFDEGIFTGKGIYDVDVFNSMLKDEIPENAVLSHDLLEGSYVRAALITDVEFIDGYPAYYNSSAKRLHRWVRGDWQLLPWLLKKTPLNTLSKWKIFDNLRRSLLAPSIIILTIVSLGIFFKPDKWLVITFISLLCPILFDVSEAVVSPIKGISLSGKINSGKNIIEQFFLIFCFLPYQSYLMLDAIIRTLYRLIITKRNLLQWQTAEDVEASSGRGLKDFIQLMWVGSAISIFIGILSFDNSLETGLLMIPSCVIWFFSPWIAYSISKESVSIKEDLTEEQQELLGRLSRRTWAYFEDFVGPKDNWLAPDNYQEDPPKGIATRTSPTNMGMGLTSNLVAFDLGYIGILELEERIDKIVTNMELLEKYKGHFYNWYDTRASKPLYPRYISTVDSGNLIGYMWLVNESLEEYKRIPVIRKELVSGIMYTLKLANYEIEKVFDIKNFYADIYDELSREELSVISWKMKLQGLWRKCIEIEKKEGGKDLYWNHKAKHAIGKYLSEIQRLFPWVDLINEKLDKSSSLAEKLKRLADQTALKDLPEEIDNLQIEDYLAKSKENKGFIQEIKQLLLSSKNEAVSLIQNIEKIIKRINDIAENTNFRMLYNEKRQLFSIGYDVERDSVGNSYYDLLASEARQASFIAIAKGDIEQIHWFKLGRAMTVAGRSKGLVSWTGTMFEYLMPLIIMRNYPNTLLDETYKAIVEGQKSYGRLRGVPWGISESAFYHFDIDLNYQYKAFGVPGIGLKRGLANELVIAPYATVMALQVDLRGALDNIKNLMKIGMEGRYGFYEAIDYTKERIPSDNKGALVKCFMVHHEGMSLMALDNILKGNILQERFHKIPRVKAAELLLQEKVAKVIVYDREQHYDNREVVAEKQNLIGRRYSTAKTEMPETHLMSNGSYSLMITNSGGGYAKKDNMTVYRWREDVTTDNTGMFFYIKNLNSNEFWSATYEPCKEESDEYQVTFQLDKAEFERKDGNIRTQTEITVSSEDNAEIRRLSITNHSDHTRDIEITSYCEVTLAPYNADLVHPSFSNLFIKTEFIDNPGCIIANRRPRSKGSKIPWIMQTIALEGKAIGTVQYETSRANFIGRGRDLSNPQAMDNDKQLNMTIGAVLDPIISMRVRVSIDKGETCRLAYTTAVGDSNEQVIQLAKKYSDINNINRVFELAWSSIQVEMNYLGIKSSQANIYQSIASKILFVNTLFKDRTDYIKNIRKGQSSLWSYGISGDFPIVLLIIRDESHTDLVRQLLKAHEYWSIKGLKVDLVILNLQGTSYIQLLQDAVRDLISSSHARDKQNKAGGVFLHNTSTIKEEDVDLLIAISRLVIDGEKGSLISQIKDTNEEIDEEAQANNNLEKDETLAVHPNERLSSSYKFKVPELSYFNGIGGFNNENNAYIIVLKDYENTPAPWINVVSNNRFGFHVSESGVAYTWHKNSRENKLTTWSNDPVMDNEAEEIYIRDEITGAIWSISPKPIRDSGEYIIEHGFGYSTFKHEAQGVIGEMTMFVDMNESVKLCRIKLKNNTDEKRVLSVSYYTKLVLGVTHEQTAQYIYTDFNEENKYIYARNPYSEHFGNLICYMKMFGGNELSYTGDRKEFIGRGGDYHKPKALKFKKMRNTVGAGFDPCFAQNTKLTLSRGEEKEILVLLGQDESFDSIEKVISKYGDPQKANEELDNTKAYWRNLLGTIQVETPDKSMDLMINGWLMYQVISCRFWARTAFYQSGGAYGFRDQLQDVMAIGYLDPKITREYIIYSASKQYLEGDVQHWWHPVVESGIRTRFSDDLLWLPYVTIDYIQNTGDYSILDEEAGYLEDEPLKEGEDERYNISRISDRKGTIYEHCIKAIEISLRFGEHNIPLMGSGDWNDGMSTVGNKGKGESVWLGWFLYSILDKFVALCNAKGDTEKVKKYNEVKEFIRDNLEKNAWDGGWYRRAYFDDGTPLGSMQNDECQIDSLSQSWSVISGAGKESRVKEAMEALKRNLIKEDKGIVMLLTPAFDKSTKLEPGYIKGYVPGVRENGGQYTHASIWVVLALAKMGDNNKAWSIFNMINPINHAKSYLNCQVYKVEPYVMTADVYAVEPHTGRGGWSWYTGAAGWMYRTGIEGILGFRFEGSNGFTVNPCVPDEWKDYNIFYNRGDCKYKIHVLRGEDKGIWLDGSKVENRIVPFKEAGEYEVKVII</sequence>
<dbReference type="SMART" id="SM01068">
    <property type="entry name" value="CBM_X"/>
    <property type="match status" value="2"/>
</dbReference>
<keyword evidence="1 7" id="KW-0328">Glycosyltransferase</keyword>
<evidence type="ECO:0000313" key="8">
    <source>
        <dbReference type="Proteomes" id="UP000076603"/>
    </source>
</evidence>
<feature type="transmembrane region" description="Helical" evidence="3">
    <location>
        <begin position="423"/>
        <end position="442"/>
    </location>
</feature>
<organism evidence="7 8">
    <name type="scientific">Clostridium magnum DSM 2767</name>
    <dbReference type="NCBI Taxonomy" id="1121326"/>
    <lineage>
        <taxon>Bacteria</taxon>
        <taxon>Bacillati</taxon>
        <taxon>Bacillota</taxon>
        <taxon>Clostridia</taxon>
        <taxon>Eubacteriales</taxon>
        <taxon>Clostridiaceae</taxon>
        <taxon>Clostridium</taxon>
    </lineage>
</organism>
<feature type="transmembrane region" description="Helical" evidence="3">
    <location>
        <begin position="824"/>
        <end position="842"/>
    </location>
</feature>
<name>A0A162U1C8_9CLOT</name>
<dbReference type="PANTHER" id="PTHR37469:SF2">
    <property type="entry name" value="CELLOBIONIC ACID PHOSPHORYLASE"/>
    <property type="match status" value="1"/>
</dbReference>
<dbReference type="PANTHER" id="PTHR37469">
    <property type="entry name" value="CELLOBIONIC ACID PHOSPHORYLASE-RELATED"/>
    <property type="match status" value="1"/>
</dbReference>
<evidence type="ECO:0000259" key="4">
    <source>
        <dbReference type="Pfam" id="PF06165"/>
    </source>
</evidence>
<feature type="domain" description="Glycosyl hydrolase 94 catalytic" evidence="6">
    <location>
        <begin position="2393"/>
        <end position="2818"/>
    </location>
</feature>
<evidence type="ECO:0000256" key="3">
    <source>
        <dbReference type="SAM" id="Phobius"/>
    </source>
</evidence>
<dbReference type="Pfam" id="PF17167">
    <property type="entry name" value="Glyco_hydro_94"/>
    <property type="match status" value="1"/>
</dbReference>
<protein>
    <submittedName>
        <fullName evidence="7">N,N'-diacetylchitobiose phosphorylase</fullName>
        <ecNumber evidence="7">2.4.1.280</ecNumber>
    </submittedName>
</protein>
<dbReference type="Pfam" id="PF06165">
    <property type="entry name" value="GH94_b-supersand"/>
    <property type="match status" value="2"/>
</dbReference>
<keyword evidence="3" id="KW-1133">Transmembrane helix</keyword>
<keyword evidence="2 7" id="KW-0808">Transferase</keyword>
<dbReference type="InterPro" id="IPR008928">
    <property type="entry name" value="6-hairpin_glycosidase_sf"/>
</dbReference>
<dbReference type="InterPro" id="IPR037820">
    <property type="entry name" value="GH94N_NdvB"/>
</dbReference>